<gene>
    <name evidence="1" type="ORF">J2X19_000724</name>
</gene>
<protein>
    <recommendedName>
        <fullName evidence="3">Lipoprotein</fullName>
    </recommendedName>
</protein>
<name>A0ABU2C424_9BURK</name>
<dbReference type="RefSeq" id="WP_310370739.1">
    <property type="nucleotide sequence ID" value="NZ_JAVDXT010000001.1"/>
</dbReference>
<dbReference type="EMBL" id="JAVDXT010000001">
    <property type="protein sequence ID" value="MDR7376066.1"/>
    <property type="molecule type" value="Genomic_DNA"/>
</dbReference>
<keyword evidence="2" id="KW-1185">Reference proteome</keyword>
<evidence type="ECO:0000313" key="2">
    <source>
        <dbReference type="Proteomes" id="UP001180487"/>
    </source>
</evidence>
<comment type="caution">
    <text evidence="1">The sequence shown here is derived from an EMBL/GenBank/DDBJ whole genome shotgun (WGS) entry which is preliminary data.</text>
</comment>
<organism evidence="1 2">
    <name type="scientific">Rhodoferax ferrireducens</name>
    <dbReference type="NCBI Taxonomy" id="192843"/>
    <lineage>
        <taxon>Bacteria</taxon>
        <taxon>Pseudomonadati</taxon>
        <taxon>Pseudomonadota</taxon>
        <taxon>Betaproteobacteria</taxon>
        <taxon>Burkholderiales</taxon>
        <taxon>Comamonadaceae</taxon>
        <taxon>Rhodoferax</taxon>
    </lineage>
</organism>
<reference evidence="1 2" key="1">
    <citation type="submission" date="2023-07" db="EMBL/GenBank/DDBJ databases">
        <title>Sorghum-associated microbial communities from plants grown in Nebraska, USA.</title>
        <authorList>
            <person name="Schachtman D."/>
        </authorList>
    </citation>
    <scope>NUCLEOTIDE SEQUENCE [LARGE SCALE GENOMIC DNA]</scope>
    <source>
        <strain evidence="1 2">BE313</strain>
    </source>
</reference>
<sequence>MSDRIFFIEKQAKTLKLNKWHRAAFQFCVAIVGLLALGGCATREKLALADSQEQIVLTDKVSYVAHSPIGLRWEFVALPGTYEAERKDAEGVYFYGPGRSIVVIAEMYKNRLDMKVGGIYLPNDSSKPVQMIYAFETDIYSAENLEQYVLQRTISTTVQPVQPGVSTGANVVGNAVGGALVAAMLEAGVGEITRAYSNGSSFPGLDQASNS</sequence>
<dbReference type="Proteomes" id="UP001180487">
    <property type="component" value="Unassembled WGS sequence"/>
</dbReference>
<evidence type="ECO:0000313" key="1">
    <source>
        <dbReference type="EMBL" id="MDR7376066.1"/>
    </source>
</evidence>
<evidence type="ECO:0008006" key="3">
    <source>
        <dbReference type="Google" id="ProtNLM"/>
    </source>
</evidence>
<accession>A0ABU2C424</accession>
<proteinExistence type="predicted"/>